<evidence type="ECO:0000313" key="2">
    <source>
        <dbReference type="Proteomes" id="UP001327027"/>
    </source>
</evidence>
<dbReference type="EMBL" id="JAYKLX010000007">
    <property type="protein sequence ID" value="MEB3346826.1"/>
    <property type="molecule type" value="Genomic_DNA"/>
</dbReference>
<organism evidence="1 2">
    <name type="scientific">Aquimarina gracilis</name>
    <dbReference type="NCBI Taxonomy" id="874422"/>
    <lineage>
        <taxon>Bacteria</taxon>
        <taxon>Pseudomonadati</taxon>
        <taxon>Bacteroidota</taxon>
        <taxon>Flavobacteriia</taxon>
        <taxon>Flavobacteriales</taxon>
        <taxon>Flavobacteriaceae</taxon>
        <taxon>Aquimarina</taxon>
    </lineage>
</organism>
<name>A0ABU5ZY80_9FLAO</name>
<gene>
    <name evidence="1" type="ORF">U6A24_15210</name>
</gene>
<dbReference type="RefSeq" id="WP_324180852.1">
    <property type="nucleotide sequence ID" value="NZ_BAABAW010000020.1"/>
</dbReference>
<accession>A0ABU5ZY80</accession>
<protein>
    <recommendedName>
        <fullName evidence="3">HTH domain-containing protein</fullName>
    </recommendedName>
</protein>
<evidence type="ECO:0008006" key="3">
    <source>
        <dbReference type="Google" id="ProtNLM"/>
    </source>
</evidence>
<comment type="caution">
    <text evidence="1">The sequence shown here is derived from an EMBL/GenBank/DDBJ whole genome shotgun (WGS) entry which is preliminary data.</text>
</comment>
<evidence type="ECO:0000313" key="1">
    <source>
        <dbReference type="EMBL" id="MEB3346826.1"/>
    </source>
</evidence>
<reference evidence="1 2" key="1">
    <citation type="journal article" date="2013" name="Int. J. Syst. Evol. Microbiol.">
        <title>Aquimarina gracilis sp. nov., isolated from the gut microflora of a mussel, Mytilus coruscus, and emended description of Aquimarina spongiae.</title>
        <authorList>
            <person name="Park S.C."/>
            <person name="Choe H.N."/>
            <person name="Baik K.S."/>
            <person name="Seong C.N."/>
        </authorList>
    </citation>
    <scope>NUCLEOTIDE SEQUENCE [LARGE SCALE GENOMIC DNA]</scope>
    <source>
        <strain evidence="1 2">PSC32</strain>
    </source>
</reference>
<proteinExistence type="predicted"/>
<keyword evidence="2" id="KW-1185">Reference proteome</keyword>
<sequence length="89" mass="10210">MSMIMKQIEMIERIDRLIRLQATGSPDQLAIRLGVSKAKVYRVISTMRSLNAPILYDVSIQSFVYEALVGFRFGFYAKEAHHNELPTYA</sequence>
<dbReference type="Proteomes" id="UP001327027">
    <property type="component" value="Unassembled WGS sequence"/>
</dbReference>